<evidence type="ECO:0000256" key="6">
    <source>
        <dbReference type="ARBA" id="ARBA00022840"/>
    </source>
</evidence>
<dbReference type="InterPro" id="IPR056789">
    <property type="entry name" value="LRR_R13L1-DRL21"/>
</dbReference>
<name>A0A8T0XN41_PANVG</name>
<dbReference type="Pfam" id="PF00931">
    <property type="entry name" value="NB-ARC"/>
    <property type="match status" value="1"/>
</dbReference>
<keyword evidence="3" id="KW-0677">Repeat</keyword>
<evidence type="ECO:0000256" key="3">
    <source>
        <dbReference type="ARBA" id="ARBA00022737"/>
    </source>
</evidence>
<dbReference type="GO" id="GO:0006952">
    <property type="term" value="P:defense response"/>
    <property type="evidence" value="ECO:0007669"/>
    <property type="project" value="UniProtKB-KW"/>
</dbReference>
<evidence type="ECO:0000256" key="1">
    <source>
        <dbReference type="ARBA" id="ARBA00008894"/>
    </source>
</evidence>
<evidence type="ECO:0000256" key="7">
    <source>
        <dbReference type="SAM" id="Coils"/>
    </source>
</evidence>
<keyword evidence="5" id="KW-0611">Plant defense</keyword>
<evidence type="ECO:0000256" key="5">
    <source>
        <dbReference type="ARBA" id="ARBA00022821"/>
    </source>
</evidence>
<gene>
    <name evidence="11" type="ORF">PVAP13_1KG288500</name>
</gene>
<comment type="similarity">
    <text evidence="1">Belongs to the disease resistance NB-LRR family.</text>
</comment>
<dbReference type="PANTHER" id="PTHR36766:SF60">
    <property type="entry name" value="NB-ARC DOMAIN-CONTAINING PROTEIN"/>
    <property type="match status" value="1"/>
</dbReference>
<feature type="coiled-coil region" evidence="7">
    <location>
        <begin position="73"/>
        <end position="100"/>
    </location>
</feature>
<keyword evidence="4" id="KW-0547">Nucleotide-binding</keyword>
<keyword evidence="7" id="KW-0175">Coiled coil</keyword>
<keyword evidence="6" id="KW-0067">ATP-binding</keyword>
<reference evidence="11" key="1">
    <citation type="submission" date="2020-05" db="EMBL/GenBank/DDBJ databases">
        <title>WGS assembly of Panicum virgatum.</title>
        <authorList>
            <person name="Lovell J.T."/>
            <person name="Jenkins J."/>
            <person name="Shu S."/>
            <person name="Juenger T.E."/>
            <person name="Schmutz J."/>
        </authorList>
    </citation>
    <scope>NUCLEOTIDE SEQUENCE</scope>
    <source>
        <strain evidence="11">AP13</strain>
    </source>
</reference>
<organism evidence="11 12">
    <name type="scientific">Panicum virgatum</name>
    <name type="common">Blackwell switchgrass</name>
    <dbReference type="NCBI Taxonomy" id="38727"/>
    <lineage>
        <taxon>Eukaryota</taxon>
        <taxon>Viridiplantae</taxon>
        <taxon>Streptophyta</taxon>
        <taxon>Embryophyta</taxon>
        <taxon>Tracheophyta</taxon>
        <taxon>Spermatophyta</taxon>
        <taxon>Magnoliopsida</taxon>
        <taxon>Liliopsida</taxon>
        <taxon>Poales</taxon>
        <taxon>Poaceae</taxon>
        <taxon>PACMAD clade</taxon>
        <taxon>Panicoideae</taxon>
        <taxon>Panicodae</taxon>
        <taxon>Paniceae</taxon>
        <taxon>Panicinae</taxon>
        <taxon>Panicum</taxon>
        <taxon>Panicum sect. Hiantes</taxon>
    </lineage>
</organism>
<evidence type="ECO:0000259" key="8">
    <source>
        <dbReference type="Pfam" id="PF00931"/>
    </source>
</evidence>
<dbReference type="AlphaFoldDB" id="A0A8T0XN41"/>
<dbReference type="InterPro" id="IPR041118">
    <property type="entry name" value="Rx_N"/>
</dbReference>
<dbReference type="Proteomes" id="UP000823388">
    <property type="component" value="Chromosome 1K"/>
</dbReference>
<sequence length="1196" mass="135283">MEAAAAAFAGKAVTTSAISYSINRAFDYLKDNKKAGGLKSTKARLEKLLPQIQVVFDAVDTEQIRDQTLDAWLWQLRDAIEEAEDALDELEYYRLEEEVKLRDNRVSGSLHKCKGKLVQQFNHMFNTGSLQRLKSDVKTLDDAVGGFDNNKLKHRQEMDFRNWRETSSLPQSLVLGREKERKDIVDWFTQDESIAPEGTVNMAWIQLTLSIIGIGGLGKTTLAQVICNDDEVKCYFDLIIWACVSHDFDVETLTRNILQDVTRKQINIVGLNALHKQLKEELSSKTFLLVLDDAWNDDKLSDWENLMRPLKYGEKREKRCQQLTLSGLEETDLLVLLNRHAFYGAMAYKLSGSPLAAKVLGGLLSSKRDSSTWNRILASSIYNIEQGKEGIMMVLRLSYQHLQTHLQACFRYCSLFHKNYEFTKKRTVDSNFSEINLKTVRHMYIENINLTVIDQISQAKKLRTLVMHFQGQDQAAQELVLNKVLAVSKTLRLLSLTTNSICKLPNEFGNLLHLRYLSLIWVGQNMTHDSWFPQSVYKLYHLQIIKYDDPHLAVPVKGEMDSFCNLVSLRHVQLSYFIMPMIPYVGKMTSLHELYGFSIKQQDGYTICELKNLKSICHLDVSGLDRKENLSAITFKWSRPGPRDVLQVSPISSDLSDPSKAEQVLDKLQPHPNSCKLKIQGYPGSRSPCWLESPMLINLTYLCLCDCKQLQRLPPIGQLPCLHHFKERVDLGLCLDGEEYPCLFRLCFLQPKPPQLQVPPQFLKIRNTKPSQAKWSCDLWPSKQAMSSSSIFSAFPQKNISLFCQLPLKHKVYLYILNMESVSLVDSSFYGIEEPYGLQSLKVLQIENMPVCTEWVGSEGGNLFPRLDTLVVRDCKELRLLPNIPTCTRHVEIYNAGLQAVPLPSFLVSSSTSSSSSPRPGLSLSKLMISSCPDLAKEFSIKQCAKDSFRSFSNLKTFEIVRCPNLVTGEIRLPPTVRDIRLGSCGDAETQLIYSLQGLKSLWRLFLDGCAMPLLPSDDCRELVSLDGIQGLNSLAFLAITGCSRLVQDSSDQSVEGADLSGCALELGELDIDHPSILLKEPLRSITTVKGLQIFGGPELTLLPEEWLLRNRQTLQEIVVRDASHLQCLPQEMASLTSLRSLKISNANLIQMLPDMPASLSNLSMDNCHCKLKERCKRNVGPDWCKLAHIHDVDIS</sequence>
<feature type="domain" description="NB-ARC" evidence="8">
    <location>
        <begin position="208"/>
        <end position="316"/>
    </location>
</feature>
<evidence type="ECO:0000256" key="2">
    <source>
        <dbReference type="ARBA" id="ARBA00022614"/>
    </source>
</evidence>
<dbReference type="Pfam" id="PF18052">
    <property type="entry name" value="Rx_N"/>
    <property type="match status" value="1"/>
</dbReference>
<dbReference type="InterPro" id="IPR002182">
    <property type="entry name" value="NB-ARC"/>
</dbReference>
<dbReference type="PRINTS" id="PR00364">
    <property type="entry name" value="DISEASERSIST"/>
</dbReference>
<accession>A0A8T0XN41</accession>
<evidence type="ECO:0000256" key="4">
    <source>
        <dbReference type="ARBA" id="ARBA00022741"/>
    </source>
</evidence>
<dbReference type="GO" id="GO:0051707">
    <property type="term" value="P:response to other organism"/>
    <property type="evidence" value="ECO:0007669"/>
    <property type="project" value="UniProtKB-ARBA"/>
</dbReference>
<dbReference type="Gene3D" id="1.20.5.4130">
    <property type="match status" value="1"/>
</dbReference>
<proteinExistence type="inferred from homology"/>
<dbReference type="InterPro" id="IPR032675">
    <property type="entry name" value="LRR_dom_sf"/>
</dbReference>
<dbReference type="EMBL" id="CM029037">
    <property type="protein sequence ID" value="KAG2658644.1"/>
    <property type="molecule type" value="Genomic_DNA"/>
</dbReference>
<evidence type="ECO:0000259" key="9">
    <source>
        <dbReference type="Pfam" id="PF18052"/>
    </source>
</evidence>
<evidence type="ECO:0000259" key="10">
    <source>
        <dbReference type="Pfam" id="PF25019"/>
    </source>
</evidence>
<feature type="domain" description="R13L1/DRL21-like LRR repeat region" evidence="10">
    <location>
        <begin position="606"/>
        <end position="724"/>
    </location>
</feature>
<protein>
    <submittedName>
        <fullName evidence="11">Uncharacterized protein</fullName>
    </submittedName>
</protein>
<dbReference type="Pfam" id="PF25019">
    <property type="entry name" value="LRR_R13L1-DRL21"/>
    <property type="match status" value="1"/>
</dbReference>
<dbReference type="SUPFAM" id="SSF52058">
    <property type="entry name" value="L domain-like"/>
    <property type="match status" value="2"/>
</dbReference>
<dbReference type="PANTHER" id="PTHR36766">
    <property type="entry name" value="PLANT BROAD-SPECTRUM MILDEW RESISTANCE PROTEIN RPW8"/>
    <property type="match status" value="1"/>
</dbReference>
<dbReference type="SUPFAM" id="SSF52540">
    <property type="entry name" value="P-loop containing nucleoside triphosphate hydrolases"/>
    <property type="match status" value="1"/>
</dbReference>
<dbReference type="GO" id="GO:0005524">
    <property type="term" value="F:ATP binding"/>
    <property type="evidence" value="ECO:0007669"/>
    <property type="project" value="UniProtKB-KW"/>
</dbReference>
<keyword evidence="12" id="KW-1185">Reference proteome</keyword>
<keyword evidence="2" id="KW-0433">Leucine-rich repeat</keyword>
<dbReference type="InterPro" id="IPR027417">
    <property type="entry name" value="P-loop_NTPase"/>
</dbReference>
<dbReference type="Gene3D" id="3.80.10.10">
    <property type="entry name" value="Ribonuclease Inhibitor"/>
    <property type="match status" value="2"/>
</dbReference>
<comment type="caution">
    <text evidence="11">The sequence shown here is derived from an EMBL/GenBank/DDBJ whole genome shotgun (WGS) entry which is preliminary data.</text>
</comment>
<evidence type="ECO:0000313" key="12">
    <source>
        <dbReference type="Proteomes" id="UP000823388"/>
    </source>
</evidence>
<dbReference type="Gene3D" id="3.40.50.300">
    <property type="entry name" value="P-loop containing nucleotide triphosphate hydrolases"/>
    <property type="match status" value="1"/>
</dbReference>
<evidence type="ECO:0000313" key="11">
    <source>
        <dbReference type="EMBL" id="KAG2658644.1"/>
    </source>
</evidence>
<feature type="domain" description="Disease resistance N-terminal" evidence="9">
    <location>
        <begin position="17"/>
        <end position="100"/>
    </location>
</feature>
<dbReference type="GO" id="GO:0043531">
    <property type="term" value="F:ADP binding"/>
    <property type="evidence" value="ECO:0007669"/>
    <property type="project" value="InterPro"/>
</dbReference>